<reference evidence="1 2" key="1">
    <citation type="submission" date="2020-06" db="EMBL/GenBank/DDBJ databases">
        <authorList>
            <person name="Li R."/>
            <person name="Bekaert M."/>
        </authorList>
    </citation>
    <scope>NUCLEOTIDE SEQUENCE [LARGE SCALE GENOMIC DNA]</scope>
    <source>
        <strain evidence="2">wild</strain>
    </source>
</reference>
<sequence length="311" mass="34300">MNNDTCISIVPLVLDSFLRIHIESLTLQLINRTILEKEQLEHNCIHQVNNTIDMCITCMHTCDAAQPPPVHYIQSEAHSSGNELKVILKGIMKNPLGTAIDLVFDLGVGKLTDAVQHGVEHVVHEIGHGAEHLGKELVHGVQHVGEELGKGVEHLAHELSHGAEHVAHEIGHGVQHLGHELDHLGHGVESVIHDLGHGVEHIGHEIEHGVHHLGHEISLCGSSYVNRISALDALEPKIRIVAAALKNRIIQKVEYDPTSLDPATVQFRNVYVTAFMKGSLTRFKTKAPYQMMHMEDTASNWASEALTMFID</sequence>
<organism evidence="1 2">
    <name type="scientific">Mytilus coruscus</name>
    <name type="common">Sea mussel</name>
    <dbReference type="NCBI Taxonomy" id="42192"/>
    <lineage>
        <taxon>Eukaryota</taxon>
        <taxon>Metazoa</taxon>
        <taxon>Spiralia</taxon>
        <taxon>Lophotrochozoa</taxon>
        <taxon>Mollusca</taxon>
        <taxon>Bivalvia</taxon>
        <taxon>Autobranchia</taxon>
        <taxon>Pteriomorphia</taxon>
        <taxon>Mytilida</taxon>
        <taxon>Mytiloidea</taxon>
        <taxon>Mytilidae</taxon>
        <taxon>Mytilinae</taxon>
        <taxon>Mytilus</taxon>
    </lineage>
</organism>
<keyword evidence="2" id="KW-1185">Reference proteome</keyword>
<dbReference type="EMBL" id="CACVKT020006657">
    <property type="protein sequence ID" value="CAC5402992.1"/>
    <property type="molecule type" value="Genomic_DNA"/>
</dbReference>
<gene>
    <name evidence="1" type="ORF">MCOR_36909</name>
</gene>
<dbReference type="AlphaFoldDB" id="A0A6J8D6N7"/>
<proteinExistence type="predicted"/>
<name>A0A6J8D6N7_MYTCO</name>
<accession>A0A6J8D6N7</accession>
<dbReference type="OrthoDB" id="10342423at2759"/>
<protein>
    <submittedName>
        <fullName evidence="1">Uncharacterized protein</fullName>
    </submittedName>
</protein>
<evidence type="ECO:0000313" key="2">
    <source>
        <dbReference type="Proteomes" id="UP000507470"/>
    </source>
</evidence>
<dbReference type="Proteomes" id="UP000507470">
    <property type="component" value="Unassembled WGS sequence"/>
</dbReference>
<evidence type="ECO:0000313" key="1">
    <source>
        <dbReference type="EMBL" id="CAC5402992.1"/>
    </source>
</evidence>